<dbReference type="Pfam" id="PF21102">
    <property type="entry name" value="DprA_N"/>
    <property type="match status" value="1"/>
</dbReference>
<dbReference type="Pfam" id="PF17782">
    <property type="entry name" value="WHD_DprA"/>
    <property type="match status" value="1"/>
</dbReference>
<name>A0ABM6TI90_9CAUL</name>
<dbReference type="Pfam" id="PF02481">
    <property type="entry name" value="DNA_processg_A"/>
    <property type="match status" value="1"/>
</dbReference>
<evidence type="ECO:0000259" key="3">
    <source>
        <dbReference type="Pfam" id="PF17782"/>
    </source>
</evidence>
<accession>A0ABM6TI90</accession>
<proteinExistence type="inferred from homology"/>
<dbReference type="PANTHER" id="PTHR43022">
    <property type="entry name" value="PROTEIN SMF"/>
    <property type="match status" value="1"/>
</dbReference>
<dbReference type="InterPro" id="IPR041614">
    <property type="entry name" value="DprA_WH"/>
</dbReference>
<gene>
    <name evidence="4" type="primary">dprA</name>
    <name evidence="4" type="ORF">B7G68_14210</name>
</gene>
<dbReference type="EMBL" id="CP027850">
    <property type="protein sequence ID" value="AVQ02906.1"/>
    <property type="molecule type" value="Genomic_DNA"/>
</dbReference>
<dbReference type="PANTHER" id="PTHR43022:SF1">
    <property type="entry name" value="PROTEIN SMF"/>
    <property type="match status" value="1"/>
</dbReference>
<protein>
    <submittedName>
        <fullName evidence="4">DNA-protecting protein DprA</fullName>
    </submittedName>
</protein>
<dbReference type="InterPro" id="IPR003488">
    <property type="entry name" value="DprA"/>
</dbReference>
<reference evidence="4 5" key="1">
    <citation type="journal article" date="2015" name="Biotechnol. Bioeng.">
        <title>Genome sequence and phenotypic characterization of Caulobacter segnis.</title>
        <authorList>
            <person name="Patel S."/>
            <person name="Fletcher B."/>
            <person name="Scott D.C."/>
            <person name="Ely B."/>
        </authorList>
    </citation>
    <scope>NUCLEOTIDE SEQUENCE [LARGE SCALE GENOMIC DNA]</scope>
    <source>
        <strain evidence="4 5">TK0059</strain>
    </source>
</reference>
<dbReference type="SUPFAM" id="SSF102405">
    <property type="entry name" value="MCP/YpsA-like"/>
    <property type="match status" value="1"/>
</dbReference>
<evidence type="ECO:0000313" key="5">
    <source>
        <dbReference type="Proteomes" id="UP000240527"/>
    </source>
</evidence>
<feature type="domain" description="Smf/DprA SLOG" evidence="2">
    <location>
        <begin position="80"/>
        <end position="286"/>
    </location>
</feature>
<dbReference type="InterPro" id="IPR057666">
    <property type="entry name" value="DrpA_SLOG"/>
</dbReference>
<dbReference type="Gene3D" id="1.10.10.10">
    <property type="entry name" value="Winged helix-like DNA-binding domain superfamily/Winged helix DNA-binding domain"/>
    <property type="match status" value="1"/>
</dbReference>
<keyword evidence="5" id="KW-1185">Reference proteome</keyword>
<dbReference type="RefSeq" id="WP_013079878.1">
    <property type="nucleotide sequence ID" value="NZ_CP027850.1"/>
</dbReference>
<dbReference type="InterPro" id="IPR036388">
    <property type="entry name" value="WH-like_DNA-bd_sf"/>
</dbReference>
<evidence type="ECO:0000256" key="1">
    <source>
        <dbReference type="ARBA" id="ARBA00006525"/>
    </source>
</evidence>
<feature type="domain" description="DprA winged helix" evidence="3">
    <location>
        <begin position="301"/>
        <end position="360"/>
    </location>
</feature>
<dbReference type="Gene3D" id="3.40.50.450">
    <property type="match status" value="1"/>
</dbReference>
<evidence type="ECO:0000259" key="2">
    <source>
        <dbReference type="Pfam" id="PF02481"/>
    </source>
</evidence>
<dbReference type="NCBIfam" id="TIGR00732">
    <property type="entry name" value="dprA"/>
    <property type="match status" value="1"/>
</dbReference>
<sequence length="365" mass="38376">MIPGRLSDIQRLAWLRLARTETVGPVAFDHLLARYGTPERALSALPDLSRKGGRAVPLTLPPREAIERELEAGEKLGARLICGCEPDFPPRLAALDPPPPVLWALGRAELLSEPSIAIVGARIASAAGQRLARQLATDLGTAGYVVVSGMARGIDGAAHEGSLTTGAVAVLGGGVGDIYPPEHDRLHARLAAEGCVVSESAPDRRAQAKDFPRRNRVISGLSLGVVVVEAELKSGSLITARLAAEQGRDVFAVPGSPLDPRSKGTNDLIRQGAILCEGAEDVLRSLAGEARLRERDRAYEAEPPSDLDPDALRERVAALLSPTPVPRNDLIRAVAAPTSAVMAALVELSLAGRAEFLDGGLVARP</sequence>
<organism evidence="4 5">
    <name type="scientific">Caulobacter segnis</name>
    <dbReference type="NCBI Taxonomy" id="88688"/>
    <lineage>
        <taxon>Bacteria</taxon>
        <taxon>Pseudomonadati</taxon>
        <taxon>Pseudomonadota</taxon>
        <taxon>Alphaproteobacteria</taxon>
        <taxon>Caulobacterales</taxon>
        <taxon>Caulobacteraceae</taxon>
        <taxon>Caulobacter</taxon>
    </lineage>
</organism>
<comment type="similarity">
    <text evidence="1">Belongs to the DprA/Smf family.</text>
</comment>
<dbReference type="Proteomes" id="UP000240527">
    <property type="component" value="Chromosome"/>
</dbReference>
<evidence type="ECO:0000313" key="4">
    <source>
        <dbReference type="EMBL" id="AVQ02906.1"/>
    </source>
</evidence>